<evidence type="ECO:0000313" key="1">
    <source>
        <dbReference type="EMBL" id="KAE8374892.1"/>
    </source>
</evidence>
<evidence type="ECO:0000313" key="2">
    <source>
        <dbReference type="Proteomes" id="UP000326198"/>
    </source>
</evidence>
<name>A0A5N7AYG5_9EURO</name>
<accession>A0A5N7AYG5</accession>
<protein>
    <submittedName>
        <fullName evidence="1">Uncharacterized protein</fullName>
    </submittedName>
</protein>
<dbReference type="EMBL" id="ML736273">
    <property type="protein sequence ID" value="KAE8374892.1"/>
    <property type="molecule type" value="Genomic_DNA"/>
</dbReference>
<dbReference type="AlphaFoldDB" id="A0A5N7AYG5"/>
<dbReference type="Proteomes" id="UP000326198">
    <property type="component" value="Unassembled WGS sequence"/>
</dbReference>
<gene>
    <name evidence="1" type="ORF">BDV26DRAFT_31830</name>
</gene>
<keyword evidence="2" id="KW-1185">Reference proteome</keyword>
<reference evidence="1 2" key="1">
    <citation type="submission" date="2019-04" db="EMBL/GenBank/DDBJ databases">
        <title>Friends and foes A comparative genomics studyof 23 Aspergillus species from section Flavi.</title>
        <authorList>
            <consortium name="DOE Joint Genome Institute"/>
            <person name="Kjaerbolling I."/>
            <person name="Vesth T."/>
            <person name="Frisvad J.C."/>
            <person name="Nybo J.L."/>
            <person name="Theobald S."/>
            <person name="Kildgaard S."/>
            <person name="Isbrandt T."/>
            <person name="Kuo A."/>
            <person name="Sato A."/>
            <person name="Lyhne E.K."/>
            <person name="Kogle M.E."/>
            <person name="Wiebenga A."/>
            <person name="Kun R.S."/>
            <person name="Lubbers R.J."/>
            <person name="Makela M.R."/>
            <person name="Barry K."/>
            <person name="Chovatia M."/>
            <person name="Clum A."/>
            <person name="Daum C."/>
            <person name="Haridas S."/>
            <person name="He G."/>
            <person name="LaButti K."/>
            <person name="Lipzen A."/>
            <person name="Mondo S."/>
            <person name="Riley R."/>
            <person name="Salamov A."/>
            <person name="Simmons B.A."/>
            <person name="Magnuson J.K."/>
            <person name="Henrissat B."/>
            <person name="Mortensen U.H."/>
            <person name="Larsen T.O."/>
            <person name="Devries R.P."/>
            <person name="Grigoriev I.V."/>
            <person name="Machida M."/>
            <person name="Baker S.E."/>
            <person name="Andersen M.R."/>
        </authorList>
    </citation>
    <scope>NUCLEOTIDE SEQUENCE [LARGE SCALE GENOMIC DNA]</scope>
    <source>
        <strain evidence="1 2">IBT 29228</strain>
    </source>
</reference>
<sequence>MHDIGAVCYSTWNSDQHCGWPRKRTRSFGLVASERARKWDRQDSKTRQSRTTNGRGEAVDGHRLVLAHNLDFPFNVPWIRIITCQFHISCLRSIVLIPVGSIFLDPR</sequence>
<organism evidence="1 2">
    <name type="scientific">Aspergillus bertholletiae</name>
    <dbReference type="NCBI Taxonomy" id="1226010"/>
    <lineage>
        <taxon>Eukaryota</taxon>
        <taxon>Fungi</taxon>
        <taxon>Dikarya</taxon>
        <taxon>Ascomycota</taxon>
        <taxon>Pezizomycotina</taxon>
        <taxon>Eurotiomycetes</taxon>
        <taxon>Eurotiomycetidae</taxon>
        <taxon>Eurotiales</taxon>
        <taxon>Aspergillaceae</taxon>
        <taxon>Aspergillus</taxon>
        <taxon>Aspergillus subgen. Circumdati</taxon>
    </lineage>
</organism>
<proteinExistence type="predicted"/>